<evidence type="ECO:0000313" key="4">
    <source>
        <dbReference type="Proteomes" id="UP000183047"/>
    </source>
</evidence>
<organism evidence="3 4">
    <name type="scientific">Butyrivibrio hungatei</name>
    <dbReference type="NCBI Taxonomy" id="185008"/>
    <lineage>
        <taxon>Bacteria</taxon>
        <taxon>Bacillati</taxon>
        <taxon>Bacillota</taxon>
        <taxon>Clostridia</taxon>
        <taxon>Lachnospirales</taxon>
        <taxon>Lachnospiraceae</taxon>
        <taxon>Butyrivibrio</taxon>
    </lineage>
</organism>
<gene>
    <name evidence="3" type="ORF">SAMN02910451_01618</name>
</gene>
<evidence type="ECO:0000256" key="1">
    <source>
        <dbReference type="SAM" id="Phobius"/>
    </source>
</evidence>
<dbReference type="InterPro" id="IPR006976">
    <property type="entry name" value="VanZ-like"/>
</dbReference>
<dbReference type="AlphaFoldDB" id="A0A1G5DSF5"/>
<name>A0A1G5DSF5_9FIRM</name>
<feature type="transmembrane region" description="Helical" evidence="1">
    <location>
        <begin position="12"/>
        <end position="34"/>
    </location>
</feature>
<dbReference type="Pfam" id="PF04892">
    <property type="entry name" value="VanZ"/>
    <property type="match status" value="1"/>
</dbReference>
<sequence>MKYFLLYIKETLRFVLKPMSFLPAIMMMCIIFMLSSQEGTTSSQLSYKVGVKIFTVTNKVLDKGWSEERIDQLSTKYQYYVRKTAHFTEYFLLGVSVAFPLYVYGVRGMKLIFFAGLFCVGYASLDEFHQSFVHGRGPSPKDVMIDSSGAITGIILTRIVGWTGRMTIFKPLSNHKDEDRGKKRR</sequence>
<reference evidence="4" key="1">
    <citation type="submission" date="2016-10" db="EMBL/GenBank/DDBJ databases">
        <authorList>
            <person name="Varghese N."/>
            <person name="Submissions S."/>
        </authorList>
    </citation>
    <scope>NUCLEOTIDE SEQUENCE [LARGE SCALE GENOMIC DNA]</scope>
    <source>
        <strain evidence="4">XBD2006</strain>
    </source>
</reference>
<keyword evidence="1" id="KW-1133">Transmembrane helix</keyword>
<dbReference type="EMBL" id="FMUR01000009">
    <property type="protein sequence ID" value="SCY17400.1"/>
    <property type="molecule type" value="Genomic_DNA"/>
</dbReference>
<dbReference type="Proteomes" id="UP000183047">
    <property type="component" value="Unassembled WGS sequence"/>
</dbReference>
<feature type="transmembrane region" description="Helical" evidence="1">
    <location>
        <begin position="87"/>
        <end position="104"/>
    </location>
</feature>
<dbReference type="NCBIfam" id="NF037970">
    <property type="entry name" value="vanZ_1"/>
    <property type="match status" value="1"/>
</dbReference>
<proteinExistence type="predicted"/>
<protein>
    <submittedName>
        <fullName evidence="3">VanZ like family protein</fullName>
    </submittedName>
</protein>
<keyword evidence="4" id="KW-1185">Reference proteome</keyword>
<dbReference type="PIRSF" id="PIRSF019083">
    <property type="entry name" value="UCP019083_VanZ"/>
    <property type="match status" value="1"/>
</dbReference>
<evidence type="ECO:0000313" key="3">
    <source>
        <dbReference type="EMBL" id="SCY17400.1"/>
    </source>
</evidence>
<feature type="domain" description="VanZ-like" evidence="2">
    <location>
        <begin position="23"/>
        <end position="160"/>
    </location>
</feature>
<keyword evidence="1" id="KW-0472">Membrane</keyword>
<dbReference type="OrthoDB" id="291892at2"/>
<accession>A0A1G5DSF5</accession>
<evidence type="ECO:0000259" key="2">
    <source>
        <dbReference type="Pfam" id="PF04892"/>
    </source>
</evidence>
<dbReference type="InterPro" id="IPR016747">
    <property type="entry name" value="Phosphotransbutyrylase"/>
</dbReference>
<keyword evidence="1" id="KW-0812">Transmembrane</keyword>
<dbReference type="RefSeq" id="WP_034462180.1">
    <property type="nucleotide sequence ID" value="NZ_FMUR01000009.1"/>
</dbReference>